<feature type="compositionally biased region" description="Basic and acidic residues" evidence="1">
    <location>
        <begin position="1057"/>
        <end position="1067"/>
    </location>
</feature>
<protein>
    <recommendedName>
        <fullName evidence="2">BOD1/SHG1 domain-containing protein</fullName>
    </recommendedName>
</protein>
<feature type="region of interest" description="Disordered" evidence="1">
    <location>
        <begin position="164"/>
        <end position="802"/>
    </location>
</feature>
<feature type="compositionally biased region" description="Acidic residues" evidence="1">
    <location>
        <begin position="1029"/>
        <end position="1041"/>
    </location>
</feature>
<dbReference type="EMBL" id="KZ308314">
    <property type="protein sequence ID" value="KAG8227185.1"/>
    <property type="molecule type" value="Genomic_DNA"/>
</dbReference>
<feature type="compositionally biased region" description="Basic and acidic residues" evidence="1">
    <location>
        <begin position="321"/>
        <end position="631"/>
    </location>
</feature>
<dbReference type="Proteomes" id="UP000792457">
    <property type="component" value="Unassembled WGS sequence"/>
</dbReference>
<feature type="compositionally biased region" description="Basic and acidic residues" evidence="1">
    <location>
        <begin position="139"/>
        <end position="148"/>
    </location>
</feature>
<gene>
    <name evidence="3" type="ORF">J437_LFUL003391</name>
</gene>
<feature type="compositionally biased region" description="Polar residues" evidence="1">
    <location>
        <begin position="1159"/>
        <end position="1170"/>
    </location>
</feature>
<reference evidence="3" key="2">
    <citation type="submission" date="2017-10" db="EMBL/GenBank/DDBJ databases">
        <title>Ladona fulva Genome sequencing and assembly.</title>
        <authorList>
            <person name="Murali S."/>
            <person name="Richards S."/>
            <person name="Bandaranaike D."/>
            <person name="Bellair M."/>
            <person name="Blankenburg K."/>
            <person name="Chao H."/>
            <person name="Dinh H."/>
            <person name="Doddapaneni H."/>
            <person name="Dugan-Rocha S."/>
            <person name="Elkadiri S."/>
            <person name="Gnanaolivu R."/>
            <person name="Hernandez B."/>
            <person name="Skinner E."/>
            <person name="Javaid M."/>
            <person name="Lee S."/>
            <person name="Li M."/>
            <person name="Ming W."/>
            <person name="Munidasa M."/>
            <person name="Muniz J."/>
            <person name="Nguyen L."/>
            <person name="Hughes D."/>
            <person name="Osuji N."/>
            <person name="Pu L.-L."/>
            <person name="Puazo M."/>
            <person name="Qu C."/>
            <person name="Quiroz J."/>
            <person name="Raj R."/>
            <person name="Weissenberger G."/>
            <person name="Xin Y."/>
            <person name="Zou X."/>
            <person name="Han Y."/>
            <person name="Worley K."/>
            <person name="Muzny D."/>
            <person name="Gibbs R."/>
        </authorList>
    </citation>
    <scope>NUCLEOTIDE SEQUENCE</scope>
    <source>
        <strain evidence="3">Sampled in the wild</strain>
    </source>
</reference>
<dbReference type="PANTHER" id="PTHR31532:SF10">
    <property type="entry name" value="BIORIENTATION OF CHROMOSOMES IN CELL DIVISION PROTEIN 1-LIKE 1"/>
    <property type="match status" value="1"/>
</dbReference>
<dbReference type="OrthoDB" id="7605699at2759"/>
<evidence type="ECO:0000313" key="4">
    <source>
        <dbReference type="Proteomes" id="UP000792457"/>
    </source>
</evidence>
<proteinExistence type="predicted"/>
<feature type="compositionally biased region" description="Low complexity" evidence="1">
    <location>
        <begin position="1250"/>
        <end position="1259"/>
    </location>
</feature>
<evidence type="ECO:0000259" key="2">
    <source>
        <dbReference type="Pfam" id="PF05205"/>
    </source>
</evidence>
<feature type="compositionally biased region" description="Acidic residues" evidence="1">
    <location>
        <begin position="1174"/>
        <end position="1183"/>
    </location>
</feature>
<dbReference type="Pfam" id="PF05205">
    <property type="entry name" value="COMPASS-Shg1"/>
    <property type="match status" value="1"/>
</dbReference>
<keyword evidence="4" id="KW-1185">Reference proteome</keyword>
<feature type="region of interest" description="Disordered" evidence="1">
    <location>
        <begin position="129"/>
        <end position="148"/>
    </location>
</feature>
<feature type="compositionally biased region" description="Basic and acidic residues" evidence="1">
    <location>
        <begin position="765"/>
        <end position="790"/>
    </location>
</feature>
<evidence type="ECO:0000256" key="1">
    <source>
        <dbReference type="SAM" id="MobiDB-lite"/>
    </source>
</evidence>
<feature type="compositionally biased region" description="Polar residues" evidence="1">
    <location>
        <begin position="1280"/>
        <end position="1301"/>
    </location>
</feature>
<dbReference type="PANTHER" id="PTHR31532">
    <property type="entry name" value="BIORIENTATION OF CHROMOSOMES IN CELL DIVISION 1 FAMILY MEMBER"/>
    <property type="match status" value="1"/>
</dbReference>
<organism evidence="3 4">
    <name type="scientific">Ladona fulva</name>
    <name type="common">Scarce chaser dragonfly</name>
    <name type="synonym">Libellula fulva</name>
    <dbReference type="NCBI Taxonomy" id="123851"/>
    <lineage>
        <taxon>Eukaryota</taxon>
        <taxon>Metazoa</taxon>
        <taxon>Ecdysozoa</taxon>
        <taxon>Arthropoda</taxon>
        <taxon>Hexapoda</taxon>
        <taxon>Insecta</taxon>
        <taxon>Pterygota</taxon>
        <taxon>Palaeoptera</taxon>
        <taxon>Odonata</taxon>
        <taxon>Epiprocta</taxon>
        <taxon>Anisoptera</taxon>
        <taxon>Libelluloidea</taxon>
        <taxon>Libellulidae</taxon>
        <taxon>Ladona</taxon>
    </lineage>
</organism>
<feature type="region of interest" description="Disordered" evidence="1">
    <location>
        <begin position="986"/>
        <end position="1331"/>
    </location>
</feature>
<evidence type="ECO:0000313" key="3">
    <source>
        <dbReference type="EMBL" id="KAG8227185.1"/>
    </source>
</evidence>
<comment type="caution">
    <text evidence="3">The sequence shown here is derived from an EMBL/GenBank/DDBJ whole genome shotgun (WGS) entry which is preliminary data.</text>
</comment>
<feature type="domain" description="BOD1/SHG1" evidence="2">
    <location>
        <begin position="19"/>
        <end position="114"/>
    </location>
</feature>
<feature type="compositionally biased region" description="Acidic residues" evidence="1">
    <location>
        <begin position="173"/>
        <end position="182"/>
    </location>
</feature>
<feature type="compositionally biased region" description="Basic and acidic residues" evidence="1">
    <location>
        <begin position="288"/>
        <end position="312"/>
    </location>
</feature>
<dbReference type="GO" id="GO:0048188">
    <property type="term" value="C:Set1C/COMPASS complex"/>
    <property type="evidence" value="ECO:0007669"/>
    <property type="project" value="TreeGrafter"/>
</dbReference>
<feature type="region of interest" description="Disordered" evidence="1">
    <location>
        <begin position="842"/>
        <end position="871"/>
    </location>
</feature>
<reference evidence="3" key="1">
    <citation type="submission" date="2013-04" db="EMBL/GenBank/DDBJ databases">
        <authorList>
            <person name="Qu J."/>
            <person name="Murali S.C."/>
            <person name="Bandaranaike D."/>
            <person name="Bellair M."/>
            <person name="Blankenburg K."/>
            <person name="Chao H."/>
            <person name="Dinh H."/>
            <person name="Doddapaneni H."/>
            <person name="Downs B."/>
            <person name="Dugan-Rocha S."/>
            <person name="Elkadiri S."/>
            <person name="Gnanaolivu R.D."/>
            <person name="Hernandez B."/>
            <person name="Javaid M."/>
            <person name="Jayaseelan J.C."/>
            <person name="Lee S."/>
            <person name="Li M."/>
            <person name="Ming W."/>
            <person name="Munidasa M."/>
            <person name="Muniz J."/>
            <person name="Nguyen L."/>
            <person name="Ongeri F."/>
            <person name="Osuji N."/>
            <person name="Pu L.-L."/>
            <person name="Puazo M."/>
            <person name="Qu C."/>
            <person name="Quiroz J."/>
            <person name="Raj R."/>
            <person name="Weissenberger G."/>
            <person name="Xin Y."/>
            <person name="Zou X."/>
            <person name="Han Y."/>
            <person name="Richards S."/>
            <person name="Worley K."/>
            <person name="Muzny D."/>
            <person name="Gibbs R."/>
        </authorList>
    </citation>
    <scope>NUCLEOTIDE SEQUENCE</scope>
    <source>
        <strain evidence="3">Sampled in the wild</strain>
    </source>
</reference>
<name>A0A8K0K2M0_LADFU</name>
<feature type="compositionally biased region" description="Acidic residues" evidence="1">
    <location>
        <begin position="217"/>
        <end position="243"/>
    </location>
</feature>
<sequence length="1331" mass="151448">MEVSTLQLPPGDPGLIDKIVCQLKSNGIFDQFRKECIADVDTKPAYQNLRQRVEGSVSSFLSNQEWKPDLNKNQLRDSLRKNIHESGFLDIGVERIVDQVVNPKIYTVFFPKVEDVVYGYLGVEKPKKGVDIPNGLRENAAKFDEPPKQEKKFVSLKDLLPTDLDPISPEKFDSDEDIEENSPDGLKESNISIFDHNSTQKIKLNSEEVTSDIEHDHDEDERDDEDDDDEEDSPPFESLENDALDPNASPPILPLHSADMLDNITSSSSSSETKDLLQYGEVRKRYHELKSDSLKIEENGEEEKYLHSESFKPEAGSENFTPKKEEREKKENLETGKDWKKFDKKEEKNKDNSERKDEVRSKKSSDTKDKHGHEKRRSDKDQVIIKTEKDDSKRSEKEELRKTFKDEHRKSDKDEYKKSEKDEHRKSEKEEHKKGNKDEHRKSEKGDHKRTEKDEHRKSEREEMKKDEGRKSEKGDRKHGEKVDKDRDSSRRHDKEKEDRKPTKEKDEKDKKHVREKEESKRGEKDDYRKLEKEKDDKGKTDRERSDSKKRDKKDEKKMEKEDKKVSKEKDDSKKSDKEDMKRLEKEENSKKLDREKEKHRSSKEKTDHGKNDKETKERVKFEHKDKEVKHGSSKPGTESSKKENNEKDHHSKLQVDKKKEDKAKKSHHLDSSKSNSSKDKKVVDKEKKVSNSDDHRHEKVKGKDGHRRSDRDKDRERERSQADSAAYTALGKDGGGLSSSTSSTPSSDGSKGNGDSSSGSGGSERAKEGETKVKSTEMKEETNDKKINEVHLPISNSPGNLAMKIKKPKIAANIYEVKKIMQVRKNLKKLERERMASSYANKVSSSITDEAPVESASRLEDLSETETISEPPEVKRAKLGAVEQDLRIEVESVLEKGLLDDEDGNIGEVHYLENDSNLNDFVLYVRGLEEDAAMGDYSRVPSPTNSITTAELSDFEDNVILSDVELSKEEEDVVTRLGGLVERKSSNLKSPKKTSVPQSSIEISSEGCNKRPRRPNPRYSSGEFTVYSDDDDDDVDDDMMETITEKKGTLVDGVDIEQRKTPKEKESGEDDTDAIGNGAALPTPENDAGLEERETPVLSKRNQGAVEERRKFGKRLGVRGPLRRFAGFSPGTPDNFVMPLSPESDVSTASGDAGKKASISTKALENQYHQDVDGELGPEDFDDVKGSEDVDKHSRLPLGPPLSGDGRSHASELHHVHNDMGQSSSVLMDGDKRVDDQPGLVSRRLRGTRSSVRVQQRYSSDDLYKPRPNITLGRRNRGRNSPTQGWNEFSTNEESSTQDSAFLKQGRRGSSQGTEELLTESCPPNKRRRR</sequence>
<feature type="compositionally biased region" description="Basic and acidic residues" evidence="1">
    <location>
        <begin position="640"/>
        <end position="722"/>
    </location>
</feature>
<dbReference type="InterPro" id="IPR055264">
    <property type="entry name" value="BOD1/SHG1_dom"/>
</dbReference>
<feature type="compositionally biased region" description="Low complexity" evidence="1">
    <location>
        <begin position="739"/>
        <end position="759"/>
    </location>
</feature>
<accession>A0A8K0K2M0</accession>
<feature type="compositionally biased region" description="Basic and acidic residues" evidence="1">
    <location>
        <begin position="1207"/>
        <end position="1219"/>
    </location>
</feature>
<feature type="compositionally biased region" description="Basic and acidic residues" evidence="1">
    <location>
        <begin position="1184"/>
        <end position="1195"/>
    </location>
</feature>
<feature type="compositionally biased region" description="Polar residues" evidence="1">
    <location>
        <begin position="189"/>
        <end position="203"/>
    </location>
</feature>
<feature type="compositionally biased region" description="Polar residues" evidence="1">
    <location>
        <begin position="988"/>
        <end position="1008"/>
    </location>
</feature>
<dbReference type="GO" id="GO:0031297">
    <property type="term" value="P:replication fork processing"/>
    <property type="evidence" value="ECO:0007669"/>
    <property type="project" value="TreeGrafter"/>
</dbReference>